<reference evidence="3" key="1">
    <citation type="submission" date="2025-08" db="UniProtKB">
        <authorList>
            <consortium name="Ensembl"/>
        </authorList>
    </citation>
    <scope>IDENTIFICATION</scope>
</reference>
<accession>A0A8C6UGS0</accession>
<dbReference type="Gene3D" id="3.10.200.10">
    <property type="entry name" value="Alpha carbonic anhydrase"/>
    <property type="match status" value="1"/>
</dbReference>
<dbReference type="SUPFAM" id="SSF51069">
    <property type="entry name" value="Carbonic anhydrase"/>
    <property type="match status" value="1"/>
</dbReference>
<evidence type="ECO:0000256" key="1">
    <source>
        <dbReference type="ARBA" id="ARBA00010718"/>
    </source>
</evidence>
<dbReference type="AlphaFoldDB" id="A0A8C6UGS0"/>
<evidence type="ECO:0000313" key="3">
    <source>
        <dbReference type="Ensembl" id="ENSNMLP00000036431.1"/>
    </source>
</evidence>
<dbReference type="Proteomes" id="UP000694523">
    <property type="component" value="Unplaced"/>
</dbReference>
<keyword evidence="4" id="KW-1185">Reference proteome</keyword>
<protein>
    <recommendedName>
        <fullName evidence="2">Alpha-carbonic anhydrase domain-containing protein</fullName>
    </recommendedName>
</protein>
<dbReference type="GO" id="GO:0004089">
    <property type="term" value="F:carbonate dehydratase activity"/>
    <property type="evidence" value="ECO:0007669"/>
    <property type="project" value="InterPro"/>
</dbReference>
<dbReference type="PANTHER" id="PTHR18952">
    <property type="entry name" value="CARBONIC ANHYDRASE"/>
    <property type="match status" value="1"/>
</dbReference>
<feature type="domain" description="Alpha-carbonic anhydrase" evidence="2">
    <location>
        <begin position="21"/>
        <end position="195"/>
    </location>
</feature>
<evidence type="ECO:0000259" key="2">
    <source>
        <dbReference type="PROSITE" id="PS51144"/>
    </source>
</evidence>
<dbReference type="SMART" id="SM01057">
    <property type="entry name" value="Carb_anhydrase"/>
    <property type="match status" value="1"/>
</dbReference>
<evidence type="ECO:0000313" key="4">
    <source>
        <dbReference type="Proteomes" id="UP000694523"/>
    </source>
</evidence>
<dbReference type="InterPro" id="IPR001148">
    <property type="entry name" value="CA_dom"/>
</dbReference>
<proteinExistence type="inferred from homology"/>
<dbReference type="PROSITE" id="PS51144">
    <property type="entry name" value="ALPHA_CA_2"/>
    <property type="match status" value="1"/>
</dbReference>
<dbReference type="InterPro" id="IPR023561">
    <property type="entry name" value="Carbonic_anhydrase_a-class"/>
</dbReference>
<dbReference type="InterPro" id="IPR036398">
    <property type="entry name" value="CA_dom_sf"/>
</dbReference>
<dbReference type="GO" id="GO:0005886">
    <property type="term" value="C:plasma membrane"/>
    <property type="evidence" value="ECO:0007669"/>
    <property type="project" value="TreeGrafter"/>
</dbReference>
<reference evidence="3" key="2">
    <citation type="submission" date="2025-09" db="UniProtKB">
        <authorList>
            <consortium name="Ensembl"/>
        </authorList>
    </citation>
    <scope>IDENTIFICATION</scope>
</reference>
<sequence>ESEILQACYEVCYEHQICSVSEYCNHSPSHWHSLAGSHCAGQRQSPINIKTDSVENKNLGAFTFTHFNDKHAIKHIINTGHTGFVFWKRVGGGVGHVYSVLQFHFHWANKDSGSTGSEHLLNNTRFPMEVNFTSEVSLDDLLGDVNRDSFYRYMGALTTPAATKPWCGRCSNTPSQWTTLWYGIVVIRSTVLTLL</sequence>
<comment type="similarity">
    <text evidence="1">Belongs to the alpha-carbonic anhydrase family.</text>
</comment>
<dbReference type="GO" id="GO:0008270">
    <property type="term" value="F:zinc ion binding"/>
    <property type="evidence" value="ECO:0007669"/>
    <property type="project" value="InterPro"/>
</dbReference>
<name>A0A8C6UGS0_9GOBI</name>
<dbReference type="Ensembl" id="ENSNMLT00000040582.1">
    <property type="protein sequence ID" value="ENSNMLP00000036431.1"/>
    <property type="gene ID" value="ENSNMLG00000022602.1"/>
</dbReference>
<organism evidence="3 4">
    <name type="scientific">Neogobius melanostomus</name>
    <name type="common">round goby</name>
    <dbReference type="NCBI Taxonomy" id="47308"/>
    <lineage>
        <taxon>Eukaryota</taxon>
        <taxon>Metazoa</taxon>
        <taxon>Chordata</taxon>
        <taxon>Craniata</taxon>
        <taxon>Vertebrata</taxon>
        <taxon>Euteleostomi</taxon>
        <taxon>Actinopterygii</taxon>
        <taxon>Neopterygii</taxon>
        <taxon>Teleostei</taxon>
        <taxon>Neoteleostei</taxon>
        <taxon>Acanthomorphata</taxon>
        <taxon>Gobiaria</taxon>
        <taxon>Gobiiformes</taxon>
        <taxon>Gobioidei</taxon>
        <taxon>Gobiidae</taxon>
        <taxon>Benthophilinae</taxon>
        <taxon>Neogobiini</taxon>
        <taxon>Neogobius</taxon>
    </lineage>
</organism>
<dbReference type="Pfam" id="PF00194">
    <property type="entry name" value="Carb_anhydrase"/>
    <property type="match status" value="1"/>
</dbReference>
<dbReference type="PANTHER" id="PTHR18952:SF200">
    <property type="entry name" value="CARBONIC ANHYDRASE"/>
    <property type="match status" value="1"/>
</dbReference>